<dbReference type="InterPro" id="IPR003736">
    <property type="entry name" value="PAAI_dom"/>
</dbReference>
<dbReference type="CDD" id="cd03443">
    <property type="entry name" value="PaaI_thioesterase"/>
    <property type="match status" value="1"/>
</dbReference>
<keyword evidence="2" id="KW-0378">Hydrolase</keyword>
<dbReference type="PANTHER" id="PTHR21660">
    <property type="entry name" value="THIOESTERASE SUPERFAMILY MEMBER-RELATED"/>
    <property type="match status" value="1"/>
</dbReference>
<evidence type="ECO:0000259" key="4">
    <source>
        <dbReference type="Pfam" id="PF03061"/>
    </source>
</evidence>
<sequence length="162" mass="16621">MAPVNEAGRGSMDRPKPQMSTHDAIRELVERVTYAPGYTKAVGTRVEHAEPGHVVMSLAKGDGLVQVNGFFHGGVIAGLADHAGGGAVTTAMPPGRFAVTVNLQVSYLAPAKGESLIARARAILVGSTIGVAHVDVASLADGTETPCAVAIVTLRGVDFPAR</sequence>
<dbReference type="GO" id="GO:0047617">
    <property type="term" value="F:fatty acyl-CoA hydrolase activity"/>
    <property type="evidence" value="ECO:0007669"/>
    <property type="project" value="InterPro"/>
</dbReference>
<feature type="region of interest" description="Disordered" evidence="3">
    <location>
        <begin position="1"/>
        <end position="20"/>
    </location>
</feature>
<protein>
    <recommendedName>
        <fullName evidence="4">Thioesterase domain-containing protein</fullName>
    </recommendedName>
</protein>
<dbReference type="Gene3D" id="3.10.129.10">
    <property type="entry name" value="Hotdog Thioesterase"/>
    <property type="match status" value="1"/>
</dbReference>
<evidence type="ECO:0000313" key="5">
    <source>
        <dbReference type="EMBL" id="KRR18755.1"/>
    </source>
</evidence>
<dbReference type="InterPro" id="IPR039298">
    <property type="entry name" value="ACOT13"/>
</dbReference>
<dbReference type="AlphaFoldDB" id="A0A0R3MMP5"/>
<evidence type="ECO:0000313" key="6">
    <source>
        <dbReference type="Proteomes" id="UP000052023"/>
    </source>
</evidence>
<accession>A0A0R3MMP5</accession>
<comment type="caution">
    <text evidence="5">The sequence shown here is derived from an EMBL/GenBank/DDBJ whole genome shotgun (WGS) entry which is preliminary data.</text>
</comment>
<dbReference type="Proteomes" id="UP000052023">
    <property type="component" value="Unassembled WGS sequence"/>
</dbReference>
<dbReference type="Pfam" id="PF03061">
    <property type="entry name" value="4HBT"/>
    <property type="match status" value="1"/>
</dbReference>
<evidence type="ECO:0000256" key="3">
    <source>
        <dbReference type="SAM" id="MobiDB-lite"/>
    </source>
</evidence>
<evidence type="ECO:0000256" key="2">
    <source>
        <dbReference type="ARBA" id="ARBA00022801"/>
    </source>
</evidence>
<gene>
    <name evidence="5" type="ORF">CQ13_09925</name>
</gene>
<dbReference type="EMBL" id="LLYA01000192">
    <property type="protein sequence ID" value="KRR18755.1"/>
    <property type="molecule type" value="Genomic_DNA"/>
</dbReference>
<comment type="similarity">
    <text evidence="1">Belongs to the thioesterase PaaI family.</text>
</comment>
<dbReference type="PANTHER" id="PTHR21660:SF1">
    <property type="entry name" value="ACYL-COENZYME A THIOESTERASE 13"/>
    <property type="match status" value="1"/>
</dbReference>
<organism evidence="5 6">
    <name type="scientific">Bradyrhizobium retamae</name>
    <dbReference type="NCBI Taxonomy" id="1300035"/>
    <lineage>
        <taxon>Bacteria</taxon>
        <taxon>Pseudomonadati</taxon>
        <taxon>Pseudomonadota</taxon>
        <taxon>Alphaproteobacteria</taxon>
        <taxon>Hyphomicrobiales</taxon>
        <taxon>Nitrobacteraceae</taxon>
        <taxon>Bradyrhizobium</taxon>
    </lineage>
</organism>
<dbReference type="OrthoDB" id="9806185at2"/>
<feature type="domain" description="Thioesterase" evidence="4">
    <location>
        <begin position="68"/>
        <end position="138"/>
    </location>
</feature>
<proteinExistence type="inferred from homology"/>
<name>A0A0R3MMP5_9BRAD</name>
<evidence type="ECO:0000256" key="1">
    <source>
        <dbReference type="ARBA" id="ARBA00008324"/>
    </source>
</evidence>
<dbReference type="NCBIfam" id="TIGR00369">
    <property type="entry name" value="unchar_dom_1"/>
    <property type="match status" value="1"/>
</dbReference>
<reference evidence="5 6" key="1">
    <citation type="submission" date="2014-03" db="EMBL/GenBank/DDBJ databases">
        <title>Bradyrhizobium valentinum sp. nov., isolated from effective nodules of Lupinus mariae-josephae, a lupine endemic of basic-lime soils in Eastern Spain.</title>
        <authorList>
            <person name="Duran D."/>
            <person name="Rey L."/>
            <person name="Navarro A."/>
            <person name="Busquets A."/>
            <person name="Imperial J."/>
            <person name="Ruiz-Argueso T."/>
        </authorList>
    </citation>
    <scope>NUCLEOTIDE SEQUENCE [LARGE SCALE GENOMIC DNA]</scope>
    <source>
        <strain evidence="5 6">Ro19</strain>
    </source>
</reference>
<dbReference type="InterPro" id="IPR029069">
    <property type="entry name" value="HotDog_dom_sf"/>
</dbReference>
<keyword evidence="6" id="KW-1185">Reference proteome</keyword>
<dbReference type="InterPro" id="IPR006683">
    <property type="entry name" value="Thioestr_dom"/>
</dbReference>
<dbReference type="SUPFAM" id="SSF54637">
    <property type="entry name" value="Thioesterase/thiol ester dehydrase-isomerase"/>
    <property type="match status" value="1"/>
</dbReference>